<evidence type="ECO:0000313" key="1">
    <source>
        <dbReference type="EMBL" id="KKK92241.1"/>
    </source>
</evidence>
<accession>A0A0F9C6F4</accession>
<dbReference type="EMBL" id="LAZR01048302">
    <property type="protein sequence ID" value="KKK92241.1"/>
    <property type="molecule type" value="Genomic_DNA"/>
</dbReference>
<reference evidence="1" key="1">
    <citation type="journal article" date="2015" name="Nature">
        <title>Complex archaea that bridge the gap between prokaryotes and eukaryotes.</title>
        <authorList>
            <person name="Spang A."/>
            <person name="Saw J.H."/>
            <person name="Jorgensen S.L."/>
            <person name="Zaremba-Niedzwiedzka K."/>
            <person name="Martijn J."/>
            <person name="Lind A.E."/>
            <person name="van Eijk R."/>
            <person name="Schleper C."/>
            <person name="Guy L."/>
            <person name="Ettema T.J."/>
        </authorList>
    </citation>
    <scope>NUCLEOTIDE SEQUENCE</scope>
</reference>
<gene>
    <name evidence="1" type="ORF">LCGC14_2704890</name>
</gene>
<comment type="caution">
    <text evidence="1">The sequence shown here is derived from an EMBL/GenBank/DDBJ whole genome shotgun (WGS) entry which is preliminary data.</text>
</comment>
<feature type="non-terminal residue" evidence="1">
    <location>
        <position position="305"/>
    </location>
</feature>
<proteinExistence type="predicted"/>
<dbReference type="AlphaFoldDB" id="A0A0F9C6F4"/>
<sequence length="305" mass="33802">MAELLFDLEPSINTELSLGFNLDSSYVEDERTSFWEGAKETVTGIAKFGSELIPGGRYLWQEERERFGKMSSGEKAMAVGWEGLNALMWWKGPAIAKGIFKLGSKGLGKVSGGRIGKKVIQPIEDLIDIQSKSYAELASSKLKKAGFKQDEIPAVIDAKRGNNNALLGAFRGRALEGKGMSKGWQKNVNMTTDPWLQFSPKKKLLDDLVPETLSRGAQEGSIVRQIAKAYGKDYDPKYIDGVFSRHADKYIEGGHIVRMKDATDDLVWNVLRDMQDSPKLLLKLKTPGAFASMRPLQSVWGDLNP</sequence>
<name>A0A0F9C6F4_9ZZZZ</name>
<organism evidence="1">
    <name type="scientific">marine sediment metagenome</name>
    <dbReference type="NCBI Taxonomy" id="412755"/>
    <lineage>
        <taxon>unclassified sequences</taxon>
        <taxon>metagenomes</taxon>
        <taxon>ecological metagenomes</taxon>
    </lineage>
</organism>
<protein>
    <submittedName>
        <fullName evidence="1">Uncharacterized protein</fullName>
    </submittedName>
</protein>